<evidence type="ECO:0000256" key="1">
    <source>
        <dbReference type="SAM" id="MobiDB-lite"/>
    </source>
</evidence>
<sequence>VGEDDPSADDNPVVLQFEIEQIGAPRWNLQTSPSQSVQEQPRHSQSASAPSSCSRRTCPDESQMATATHMFGDGAEAAHLRRSRTSPELDAKLLSRSEFCFDFQLHSVARCISCKAEGGELFLSPCDQQQYCKWCWIAADFNESGAPPSKWQPWPLIAVQVVCVWHAEELAAAWSGRELPRIPQAPQASCNAVSAPGATSEPAPSKVDIVSIIPIHLQPDMVGPLARECLQWRAQPGQLIQDRFRILRHLGRGSYTEAYLAEDVMGARKVCLKRHHMFDVEVLADLVVIDQRLHEVDPEGSAFPRLLEVSLRPFWSQPAPSAFCLKPAVQQAASLHGFAQLHVLERDTSSKLGSVVSDTAGGFGSFASFTRCDCDGRSVSIAGIHNSRQEDQAWHRCSALKDSLTQRDFSPEAPSGSSGELRMGLQSLLQEEKKATEDPYLEMDAAKEILVESHEEQVGYSMADVSEQIRCTFWLLYCISLLHFVQEAHQHRQPTVTNQGLSFVARRLLSGIQASYDRFRGRKGKGKTRLDSYLKQERVIPDLMTGEDIKAVEIPAGQRQHWEPEIPTEKGDRRAFRVQRKTATQEALKKPAGLLSTPKIQWNAVDSCLLDLLCYRTPRLRHQCVRATQKGKLSTEIELGLVHLC</sequence>
<name>A0A812JPL4_9DINO</name>
<reference evidence="2" key="1">
    <citation type="submission" date="2021-02" db="EMBL/GenBank/DDBJ databases">
        <authorList>
            <person name="Dougan E. K."/>
            <person name="Rhodes N."/>
            <person name="Thang M."/>
            <person name="Chan C."/>
        </authorList>
    </citation>
    <scope>NUCLEOTIDE SEQUENCE</scope>
</reference>
<dbReference type="AlphaFoldDB" id="A0A812JPL4"/>
<feature type="region of interest" description="Disordered" evidence="1">
    <location>
        <begin position="25"/>
        <end position="59"/>
    </location>
</feature>
<feature type="compositionally biased region" description="Polar residues" evidence="1">
    <location>
        <begin position="28"/>
        <end position="39"/>
    </location>
</feature>
<dbReference type="EMBL" id="CAJNJA010006448">
    <property type="protein sequence ID" value="CAE7210463.1"/>
    <property type="molecule type" value="Genomic_DNA"/>
</dbReference>
<dbReference type="Proteomes" id="UP000601435">
    <property type="component" value="Unassembled WGS sequence"/>
</dbReference>
<evidence type="ECO:0000313" key="3">
    <source>
        <dbReference type="Proteomes" id="UP000601435"/>
    </source>
</evidence>
<organism evidence="2 3">
    <name type="scientific">Symbiodinium necroappetens</name>
    <dbReference type="NCBI Taxonomy" id="1628268"/>
    <lineage>
        <taxon>Eukaryota</taxon>
        <taxon>Sar</taxon>
        <taxon>Alveolata</taxon>
        <taxon>Dinophyceae</taxon>
        <taxon>Suessiales</taxon>
        <taxon>Symbiodiniaceae</taxon>
        <taxon>Symbiodinium</taxon>
    </lineage>
</organism>
<gene>
    <name evidence="2" type="ORF">SNEC2469_LOCUS2098</name>
</gene>
<comment type="caution">
    <text evidence="2">The sequence shown here is derived from an EMBL/GenBank/DDBJ whole genome shotgun (WGS) entry which is preliminary data.</text>
</comment>
<evidence type="ECO:0008006" key="4">
    <source>
        <dbReference type="Google" id="ProtNLM"/>
    </source>
</evidence>
<feature type="non-terminal residue" evidence="2">
    <location>
        <position position="645"/>
    </location>
</feature>
<dbReference type="Gene3D" id="3.30.200.20">
    <property type="entry name" value="Phosphorylase Kinase, domain 1"/>
    <property type="match status" value="1"/>
</dbReference>
<accession>A0A812JPL4</accession>
<protein>
    <recommendedName>
        <fullName evidence="4">Protein kinase domain-containing protein</fullName>
    </recommendedName>
</protein>
<dbReference type="InterPro" id="IPR011009">
    <property type="entry name" value="Kinase-like_dom_sf"/>
</dbReference>
<proteinExistence type="predicted"/>
<dbReference type="OrthoDB" id="5979581at2759"/>
<feature type="compositionally biased region" description="Low complexity" evidence="1">
    <location>
        <begin position="43"/>
        <end position="55"/>
    </location>
</feature>
<evidence type="ECO:0000313" key="2">
    <source>
        <dbReference type="EMBL" id="CAE7210463.1"/>
    </source>
</evidence>
<dbReference type="SUPFAM" id="SSF56112">
    <property type="entry name" value="Protein kinase-like (PK-like)"/>
    <property type="match status" value="1"/>
</dbReference>
<keyword evidence="3" id="KW-1185">Reference proteome</keyword>